<evidence type="ECO:0000313" key="4">
    <source>
        <dbReference type="Proteomes" id="UP000245839"/>
    </source>
</evidence>
<dbReference type="Proteomes" id="UP000245839">
    <property type="component" value="Unassembled WGS sequence"/>
</dbReference>
<accession>A0A2Y9B217</accession>
<evidence type="ECO:0000313" key="3">
    <source>
        <dbReference type="EMBL" id="SSA50570.1"/>
    </source>
</evidence>
<protein>
    <submittedName>
        <fullName evidence="3">Uncharacterized protein</fullName>
    </submittedName>
</protein>
<feature type="region of interest" description="Disordered" evidence="1">
    <location>
        <begin position="17"/>
        <end position="39"/>
    </location>
</feature>
<proteinExistence type="predicted"/>
<feature type="compositionally biased region" description="Low complexity" evidence="1">
    <location>
        <begin position="25"/>
        <end position="36"/>
    </location>
</feature>
<name>A0A2Y9B217_9RHOB</name>
<dbReference type="EMBL" id="QGDJ01000014">
    <property type="protein sequence ID" value="PWJ13244.1"/>
    <property type="molecule type" value="Genomic_DNA"/>
</dbReference>
<keyword evidence="4" id="KW-1185">Reference proteome</keyword>
<dbReference type="EMBL" id="UETC01000014">
    <property type="protein sequence ID" value="SSA50570.1"/>
    <property type="molecule type" value="Genomic_DNA"/>
</dbReference>
<evidence type="ECO:0000313" key="5">
    <source>
        <dbReference type="Proteomes" id="UP000251571"/>
    </source>
</evidence>
<reference evidence="2 4" key="2">
    <citation type="submission" date="2018-03" db="EMBL/GenBank/DDBJ databases">
        <title>Genomic Encyclopedia of Archaeal and Bacterial Type Strains, Phase II (KMG-II): from individual species to whole genera.</title>
        <authorList>
            <person name="Goeker M."/>
        </authorList>
    </citation>
    <scope>NUCLEOTIDE SEQUENCE [LARGE SCALE GENOMIC DNA]</scope>
    <source>
        <strain evidence="2 4">DSM 25227</strain>
    </source>
</reference>
<gene>
    <name evidence="2" type="ORF">BCF38_1146</name>
    <name evidence="3" type="ORF">SAMN05421539_1146</name>
</gene>
<evidence type="ECO:0000313" key="2">
    <source>
        <dbReference type="EMBL" id="PWJ13244.1"/>
    </source>
</evidence>
<dbReference type="Proteomes" id="UP000251571">
    <property type="component" value="Unassembled WGS sequence"/>
</dbReference>
<reference evidence="3 5" key="1">
    <citation type="submission" date="2016-10" db="EMBL/GenBank/DDBJ databases">
        <authorList>
            <person name="Cai Z."/>
        </authorList>
    </citation>
    <scope>NUCLEOTIDE SEQUENCE [LARGE SCALE GENOMIC DNA]</scope>
    <source>
        <strain evidence="3 5">DSM 25227</strain>
    </source>
</reference>
<organism evidence="3 5">
    <name type="scientific">Jannaschia seohaensis</name>
    <dbReference type="NCBI Taxonomy" id="475081"/>
    <lineage>
        <taxon>Bacteria</taxon>
        <taxon>Pseudomonadati</taxon>
        <taxon>Pseudomonadota</taxon>
        <taxon>Alphaproteobacteria</taxon>
        <taxon>Rhodobacterales</taxon>
        <taxon>Roseobacteraceae</taxon>
        <taxon>Jannaschia</taxon>
    </lineage>
</organism>
<evidence type="ECO:0000256" key="1">
    <source>
        <dbReference type="SAM" id="MobiDB-lite"/>
    </source>
</evidence>
<sequence length="118" mass="12557">MPPPPAALETRITGACPLCGRTKAPRSSPSRLSRSPQTGAHRPFANLLLRAYVHTAFDGRFSHSLIVGLPAAAEISVLDVSGQWVHVPAGPLGDRPRALAERVAHLLRRVPEGVGTPF</sequence>
<dbReference type="AlphaFoldDB" id="A0A2Y9B217"/>